<evidence type="ECO:0000313" key="2">
    <source>
        <dbReference type="EMBL" id="CAC5386094.1"/>
    </source>
</evidence>
<evidence type="ECO:0000313" key="3">
    <source>
        <dbReference type="Proteomes" id="UP000507470"/>
    </source>
</evidence>
<evidence type="ECO:0000256" key="1">
    <source>
        <dbReference type="SAM" id="Coils"/>
    </source>
</evidence>
<feature type="coiled-coil region" evidence="1">
    <location>
        <begin position="19"/>
        <end position="46"/>
    </location>
</feature>
<dbReference type="InterPro" id="IPR051055">
    <property type="entry name" value="PIF1_helicase"/>
</dbReference>
<accession>A0A6J8BT92</accession>
<sequence>MYLTGAVTIPPDTEPTNVKSIVDANRKKFEQNAEALEEAEEMLQTDGPREDAWAQIAPEVEAERLECAMDKEQLNEEDIFEIPELDNTARKKKDRTKQQNEMVILLHNIQGLIPHINDIRSNSDISSANFVCLTETWLEKKTVVPSIEGFNFIHKDRFSSYHSKKDVF</sequence>
<dbReference type="Proteomes" id="UP000507470">
    <property type="component" value="Unassembled WGS sequence"/>
</dbReference>
<reference evidence="2 3" key="1">
    <citation type="submission" date="2020-06" db="EMBL/GenBank/DDBJ databases">
        <authorList>
            <person name="Li R."/>
            <person name="Bekaert M."/>
        </authorList>
    </citation>
    <scope>NUCLEOTIDE SEQUENCE [LARGE SCALE GENOMIC DNA]</scope>
    <source>
        <strain evidence="3">wild</strain>
    </source>
</reference>
<protein>
    <submittedName>
        <fullName evidence="2">Uncharacterized protein</fullName>
    </submittedName>
</protein>
<name>A0A6J8BT92_MYTCO</name>
<dbReference type="EMBL" id="CACVKT020003839">
    <property type="protein sequence ID" value="CAC5386094.1"/>
    <property type="molecule type" value="Genomic_DNA"/>
</dbReference>
<dbReference type="AlphaFoldDB" id="A0A6J8BT92"/>
<proteinExistence type="predicted"/>
<keyword evidence="1" id="KW-0175">Coiled coil</keyword>
<organism evidence="2 3">
    <name type="scientific">Mytilus coruscus</name>
    <name type="common">Sea mussel</name>
    <dbReference type="NCBI Taxonomy" id="42192"/>
    <lineage>
        <taxon>Eukaryota</taxon>
        <taxon>Metazoa</taxon>
        <taxon>Spiralia</taxon>
        <taxon>Lophotrochozoa</taxon>
        <taxon>Mollusca</taxon>
        <taxon>Bivalvia</taxon>
        <taxon>Autobranchia</taxon>
        <taxon>Pteriomorphia</taxon>
        <taxon>Mytilida</taxon>
        <taxon>Mytiloidea</taxon>
        <taxon>Mytilidae</taxon>
        <taxon>Mytilinae</taxon>
        <taxon>Mytilus</taxon>
    </lineage>
</organism>
<keyword evidence="3" id="KW-1185">Reference proteome</keyword>
<dbReference type="PANTHER" id="PTHR47642:SF5">
    <property type="entry name" value="ATP-DEPENDENT DNA HELICASE"/>
    <property type="match status" value="1"/>
</dbReference>
<gene>
    <name evidence="2" type="ORF">MCOR_21574</name>
</gene>
<dbReference type="OrthoDB" id="10480346at2759"/>
<dbReference type="PANTHER" id="PTHR47642">
    <property type="entry name" value="ATP-DEPENDENT DNA HELICASE"/>
    <property type="match status" value="1"/>
</dbReference>